<protein>
    <submittedName>
        <fullName evidence="6">NR LBD domain-containing protein</fullName>
    </submittedName>
</protein>
<keyword evidence="2" id="KW-0804">Transcription</keyword>
<feature type="compositionally biased region" description="Low complexity" evidence="4">
    <location>
        <begin position="36"/>
        <end position="54"/>
    </location>
</feature>
<dbReference type="EnsemblMetazoa" id="CJA10135a.1">
    <property type="protein sequence ID" value="CJA10135a.1"/>
    <property type="gene ID" value="WBGene00129339"/>
</dbReference>
<evidence type="ECO:0000256" key="3">
    <source>
        <dbReference type="ARBA" id="ARBA00023170"/>
    </source>
</evidence>
<evidence type="ECO:0000256" key="2">
    <source>
        <dbReference type="ARBA" id="ARBA00023163"/>
    </source>
</evidence>
<feature type="domain" description="NR LBD" evidence="5">
    <location>
        <begin position="110"/>
        <end position="356"/>
    </location>
</feature>
<dbReference type="SUPFAM" id="SSF48508">
    <property type="entry name" value="Nuclear receptor ligand-binding domain"/>
    <property type="match status" value="1"/>
</dbReference>
<feature type="region of interest" description="Disordered" evidence="4">
    <location>
        <begin position="27"/>
        <end position="79"/>
    </location>
</feature>
<dbReference type="Gene3D" id="1.10.565.10">
    <property type="entry name" value="Retinoid X Receptor"/>
    <property type="match status" value="1"/>
</dbReference>
<evidence type="ECO:0000313" key="6">
    <source>
        <dbReference type="EnsemblMetazoa" id="CJA10135a.1"/>
    </source>
</evidence>
<dbReference type="AlphaFoldDB" id="A0A8R1DSB5"/>
<reference evidence="7" key="1">
    <citation type="submission" date="2010-08" db="EMBL/GenBank/DDBJ databases">
        <authorList>
            <consortium name="Caenorhabditis japonica Sequencing Consortium"/>
            <person name="Wilson R.K."/>
        </authorList>
    </citation>
    <scope>NUCLEOTIDE SEQUENCE [LARGE SCALE GENOMIC DNA]</scope>
    <source>
        <strain evidence="7">DF5081</strain>
    </source>
</reference>
<dbReference type="SMART" id="SM00430">
    <property type="entry name" value="HOLI"/>
    <property type="match status" value="1"/>
</dbReference>
<evidence type="ECO:0000256" key="4">
    <source>
        <dbReference type="SAM" id="MobiDB-lite"/>
    </source>
</evidence>
<keyword evidence="7" id="KW-1185">Reference proteome</keyword>
<evidence type="ECO:0000313" key="7">
    <source>
        <dbReference type="Proteomes" id="UP000005237"/>
    </source>
</evidence>
<evidence type="ECO:0000259" key="5">
    <source>
        <dbReference type="PROSITE" id="PS51843"/>
    </source>
</evidence>
<keyword evidence="3" id="KW-0675">Receptor</keyword>
<dbReference type="Pfam" id="PF00104">
    <property type="entry name" value="Hormone_recep"/>
    <property type="match status" value="1"/>
</dbReference>
<dbReference type="InterPro" id="IPR000536">
    <property type="entry name" value="Nucl_hrmn_rcpt_lig-bd"/>
</dbReference>
<evidence type="ECO:0000256" key="1">
    <source>
        <dbReference type="ARBA" id="ARBA00023015"/>
    </source>
</evidence>
<sequence length="356" mass="41340">MMTDLAKEGFVELGEVQLDYDPTYSFRGLIEDSGSDDNSSPSASPSQSEYSPESSRSRKSSRESPGIDPNILFTFTPKPQNKPNMKIDFTALVSRIDEMFAVKLEEDVSELESLTAALDRFRQTQKPLSQVSFLGTVDVTTAVEWTRERIYKYACWFASSKTFMGLREDQKMPLFRSSWNTVRTFERLEMSTRIFEDGVFKHGNFLLTDEFAMVPYQTHVDLASISELPNQYFNQLFEPFLARYFEEVAKPLLDLKPTSEEVAFCMIHLVGLDDCDISTETQDALEQLREQIADQIHVYYTNRTDIKMYSHRLLALMKLVKAMKRISREKTKIKELIWLFDIYHADISEPYFFEIF</sequence>
<proteinExistence type="predicted"/>
<name>A0A8R1DSB5_CAEJA</name>
<dbReference type="PROSITE" id="PS51843">
    <property type="entry name" value="NR_LBD"/>
    <property type="match status" value="1"/>
</dbReference>
<dbReference type="InterPro" id="IPR051152">
    <property type="entry name" value="C.elegans_Orphan_NR"/>
</dbReference>
<keyword evidence="1" id="KW-0805">Transcription regulation</keyword>
<dbReference type="PANTHER" id="PTHR45680">
    <property type="entry name" value="NUCLEAR HORMONE RECEPTOR FAMILY"/>
    <property type="match status" value="1"/>
</dbReference>
<reference evidence="6" key="2">
    <citation type="submission" date="2022-06" db="UniProtKB">
        <authorList>
            <consortium name="EnsemblMetazoa"/>
        </authorList>
    </citation>
    <scope>IDENTIFICATION</scope>
    <source>
        <strain evidence="6">DF5081</strain>
    </source>
</reference>
<organism evidence="6 7">
    <name type="scientific">Caenorhabditis japonica</name>
    <dbReference type="NCBI Taxonomy" id="281687"/>
    <lineage>
        <taxon>Eukaryota</taxon>
        <taxon>Metazoa</taxon>
        <taxon>Ecdysozoa</taxon>
        <taxon>Nematoda</taxon>
        <taxon>Chromadorea</taxon>
        <taxon>Rhabditida</taxon>
        <taxon>Rhabditina</taxon>
        <taxon>Rhabditomorpha</taxon>
        <taxon>Rhabditoidea</taxon>
        <taxon>Rhabditidae</taxon>
        <taxon>Peloderinae</taxon>
        <taxon>Caenorhabditis</taxon>
    </lineage>
</organism>
<dbReference type="PANTHER" id="PTHR45680:SF27">
    <property type="entry name" value="NUCLEAR HORMONE RECEPTOR FAMILY"/>
    <property type="match status" value="1"/>
</dbReference>
<dbReference type="InterPro" id="IPR035500">
    <property type="entry name" value="NHR-like_dom_sf"/>
</dbReference>
<dbReference type="Proteomes" id="UP000005237">
    <property type="component" value="Unassembled WGS sequence"/>
</dbReference>
<accession>A0A8R1DSB5</accession>